<evidence type="ECO:0000313" key="3">
    <source>
        <dbReference type="WBParaSite" id="MBELARI_LOCUS20836"/>
    </source>
</evidence>
<proteinExistence type="predicted"/>
<dbReference type="WBParaSite" id="MBELARI_LOCUS14878">
    <property type="protein sequence ID" value="MBELARI_LOCUS14878"/>
    <property type="gene ID" value="MBELARI_LOCUS14878"/>
</dbReference>
<protein>
    <submittedName>
        <fullName evidence="2 3">Uncharacterized protein</fullName>
    </submittedName>
</protein>
<organism evidence="1 3">
    <name type="scientific">Mesorhabditis belari</name>
    <dbReference type="NCBI Taxonomy" id="2138241"/>
    <lineage>
        <taxon>Eukaryota</taxon>
        <taxon>Metazoa</taxon>
        <taxon>Ecdysozoa</taxon>
        <taxon>Nematoda</taxon>
        <taxon>Chromadorea</taxon>
        <taxon>Rhabditida</taxon>
        <taxon>Rhabditina</taxon>
        <taxon>Rhabditomorpha</taxon>
        <taxon>Rhabditoidea</taxon>
        <taxon>Rhabditidae</taxon>
        <taxon>Mesorhabditinae</taxon>
        <taxon>Mesorhabditis</taxon>
    </lineage>
</organism>
<accession>A0AAF3F2Q4</accession>
<sequence length="83" mass="9305">MANYCNSDADCVQMTGEACKDPRAICQCNGGTFCTLKKKCDPSQQGSDCPKNNVCALYSPDDAYYCRRQMKRSVRSLNGWIFE</sequence>
<keyword evidence="1" id="KW-1185">Reference proteome</keyword>
<name>A0AAF3F2Q4_9BILA</name>
<dbReference type="WBParaSite" id="MBELARI_LOCUS20836">
    <property type="protein sequence ID" value="MBELARI_LOCUS20836"/>
    <property type="gene ID" value="MBELARI_LOCUS20836"/>
</dbReference>
<reference evidence="2 3" key="1">
    <citation type="submission" date="2024-02" db="UniProtKB">
        <authorList>
            <consortium name="WormBaseParasite"/>
        </authorList>
    </citation>
    <scope>IDENTIFICATION</scope>
</reference>
<evidence type="ECO:0000313" key="2">
    <source>
        <dbReference type="WBParaSite" id="MBELARI_LOCUS14878"/>
    </source>
</evidence>
<dbReference type="Proteomes" id="UP000887575">
    <property type="component" value="Unassembled WGS sequence"/>
</dbReference>
<dbReference type="AlphaFoldDB" id="A0AAF3F2Q4"/>
<evidence type="ECO:0000313" key="1">
    <source>
        <dbReference type="Proteomes" id="UP000887575"/>
    </source>
</evidence>